<dbReference type="Proteomes" id="UP000504635">
    <property type="component" value="Unplaced"/>
</dbReference>
<evidence type="ECO:0000313" key="2">
    <source>
        <dbReference type="Proteomes" id="UP000504635"/>
    </source>
</evidence>
<evidence type="ECO:0000313" key="3">
    <source>
        <dbReference type="RefSeq" id="XP_030755137.1"/>
    </source>
</evidence>
<organism evidence="2 3">
    <name type="scientific">Sitophilus oryzae</name>
    <name type="common">Rice weevil</name>
    <name type="synonym">Curculio oryzae</name>
    <dbReference type="NCBI Taxonomy" id="7048"/>
    <lineage>
        <taxon>Eukaryota</taxon>
        <taxon>Metazoa</taxon>
        <taxon>Ecdysozoa</taxon>
        <taxon>Arthropoda</taxon>
        <taxon>Hexapoda</taxon>
        <taxon>Insecta</taxon>
        <taxon>Pterygota</taxon>
        <taxon>Neoptera</taxon>
        <taxon>Endopterygota</taxon>
        <taxon>Coleoptera</taxon>
        <taxon>Polyphaga</taxon>
        <taxon>Cucujiformia</taxon>
        <taxon>Curculionidae</taxon>
        <taxon>Dryophthorinae</taxon>
        <taxon>Sitophilus</taxon>
    </lineage>
</organism>
<sequence length="126" mass="13783">MRQKIEELNKKKTITITPPDKPPYFGGNLNMGDMKVGTASMGSIDTSQPPPMPGTNLLQPQLLPLVNPFQYNNRLLGLMPNMANMNLPIGVPSLNMPPPMMPNLGLGLNSPFQGTFWIQYCSLGSL</sequence>
<proteinExistence type="predicted"/>
<dbReference type="RefSeq" id="XP_030755137.1">
    <property type="nucleotide sequence ID" value="XM_030899277.1"/>
</dbReference>
<dbReference type="InParanoid" id="A0A6J2XU92"/>
<keyword evidence="2" id="KW-1185">Reference proteome</keyword>
<protein>
    <submittedName>
        <fullName evidence="3">Uncharacterized protein LOC115881686</fullName>
    </submittedName>
</protein>
<dbReference type="KEGG" id="soy:115881686"/>
<accession>A0A6J2XU92</accession>
<name>A0A6J2XU92_SITOR</name>
<feature type="region of interest" description="Disordered" evidence="1">
    <location>
        <begin position="36"/>
        <end position="55"/>
    </location>
</feature>
<dbReference type="GeneID" id="115881686"/>
<gene>
    <name evidence="3" type="primary">LOC115881686</name>
</gene>
<reference evidence="3" key="1">
    <citation type="submission" date="2025-08" db="UniProtKB">
        <authorList>
            <consortium name="RefSeq"/>
        </authorList>
    </citation>
    <scope>IDENTIFICATION</scope>
    <source>
        <tissue evidence="3">Gonads</tissue>
    </source>
</reference>
<evidence type="ECO:0000256" key="1">
    <source>
        <dbReference type="SAM" id="MobiDB-lite"/>
    </source>
</evidence>
<dbReference type="AlphaFoldDB" id="A0A6J2XU92"/>